<feature type="domain" description="Peptidase C39" evidence="1">
    <location>
        <begin position="2"/>
        <end position="31"/>
    </location>
</feature>
<dbReference type="EMBL" id="JAHWXP010000007">
    <property type="protein sequence ID" value="MBY8338409.1"/>
    <property type="molecule type" value="Genomic_DNA"/>
</dbReference>
<keyword evidence="3" id="KW-1185">Reference proteome</keyword>
<evidence type="ECO:0000259" key="1">
    <source>
        <dbReference type="Pfam" id="PF03412"/>
    </source>
</evidence>
<organism evidence="2 3">
    <name type="scientific">Alteriqipengyuania abyssalis</name>
    <dbReference type="NCBI Taxonomy" id="2860200"/>
    <lineage>
        <taxon>Bacteria</taxon>
        <taxon>Pseudomonadati</taxon>
        <taxon>Pseudomonadota</taxon>
        <taxon>Alphaproteobacteria</taxon>
        <taxon>Sphingomonadales</taxon>
        <taxon>Erythrobacteraceae</taxon>
        <taxon>Alteriqipengyuania</taxon>
    </lineage>
</organism>
<evidence type="ECO:0000313" key="3">
    <source>
        <dbReference type="Proteomes" id="UP000759298"/>
    </source>
</evidence>
<name>A0ABS7PH78_9SPHN</name>
<comment type="caution">
    <text evidence="2">The sequence shown here is derived from an EMBL/GenBank/DDBJ whole genome shotgun (WGS) entry which is preliminary data.</text>
</comment>
<dbReference type="Gene3D" id="3.90.70.10">
    <property type="entry name" value="Cysteine proteinases"/>
    <property type="match status" value="1"/>
</dbReference>
<evidence type="ECO:0000313" key="2">
    <source>
        <dbReference type="EMBL" id="MBY8338409.1"/>
    </source>
</evidence>
<accession>A0ABS7PH78</accession>
<dbReference type="Proteomes" id="UP000759298">
    <property type="component" value="Unassembled WGS sequence"/>
</dbReference>
<reference evidence="2 3" key="1">
    <citation type="submission" date="2021-07" db="EMBL/GenBank/DDBJ databases">
        <title>Alteriqipengyuania abyssalis NZ-12B nov, sp.nov isolated from deep sea sponge in pacific ocean.</title>
        <authorList>
            <person name="Tareen S."/>
            <person name="Wink J."/>
        </authorList>
    </citation>
    <scope>NUCLEOTIDE SEQUENCE [LARGE SCALE GENOMIC DNA]</scope>
    <source>
        <strain evidence="2 3">NZ-12B</strain>
    </source>
</reference>
<dbReference type="InterPro" id="IPR005074">
    <property type="entry name" value="Peptidase_C39"/>
</dbReference>
<dbReference type="RefSeq" id="WP_222825878.1">
    <property type="nucleotide sequence ID" value="NZ_JAHWXP010000007.1"/>
</dbReference>
<proteinExistence type="predicted"/>
<protein>
    <recommendedName>
        <fullName evidence="1">Peptidase C39 domain-containing protein</fullName>
    </recommendedName>
</protein>
<sequence>MKTVKQREENDCGVACVAMLAGTSYEEARTVIYPKGRSKLTKTKDLREALIKLGRKPLSDRRQPFGSKTPRDLNTDALVFVEMDNGDDSKHWVVWDAKAKKLRDPYHTKHPHRLRGYLAVA</sequence>
<dbReference type="Pfam" id="PF03412">
    <property type="entry name" value="Peptidase_C39"/>
    <property type="match status" value="1"/>
</dbReference>
<gene>
    <name evidence="2" type="ORF">KYN89_15275</name>
</gene>